<organism evidence="2 3">
    <name type="scientific">Rubroshorea leprosula</name>
    <dbReference type="NCBI Taxonomy" id="152421"/>
    <lineage>
        <taxon>Eukaryota</taxon>
        <taxon>Viridiplantae</taxon>
        <taxon>Streptophyta</taxon>
        <taxon>Embryophyta</taxon>
        <taxon>Tracheophyta</taxon>
        <taxon>Spermatophyta</taxon>
        <taxon>Magnoliopsida</taxon>
        <taxon>eudicotyledons</taxon>
        <taxon>Gunneridae</taxon>
        <taxon>Pentapetalae</taxon>
        <taxon>rosids</taxon>
        <taxon>malvids</taxon>
        <taxon>Malvales</taxon>
        <taxon>Dipterocarpaceae</taxon>
        <taxon>Rubroshorea</taxon>
    </lineage>
</organism>
<dbReference type="AlphaFoldDB" id="A0AAV5HT37"/>
<evidence type="ECO:0000256" key="1">
    <source>
        <dbReference type="SAM" id="MobiDB-lite"/>
    </source>
</evidence>
<protein>
    <submittedName>
        <fullName evidence="2">Uncharacterized protein</fullName>
    </submittedName>
</protein>
<evidence type="ECO:0000313" key="3">
    <source>
        <dbReference type="Proteomes" id="UP001054252"/>
    </source>
</evidence>
<accession>A0AAV5HT37</accession>
<keyword evidence="3" id="KW-1185">Reference proteome</keyword>
<comment type="caution">
    <text evidence="2">The sequence shown here is derived from an EMBL/GenBank/DDBJ whole genome shotgun (WGS) entry which is preliminary data.</text>
</comment>
<feature type="region of interest" description="Disordered" evidence="1">
    <location>
        <begin position="1"/>
        <end position="61"/>
    </location>
</feature>
<gene>
    <name evidence="2" type="ORF">SLEP1_g5803</name>
</gene>
<name>A0AAV5HT37_9ROSI</name>
<dbReference type="Proteomes" id="UP001054252">
    <property type="component" value="Unassembled WGS sequence"/>
</dbReference>
<sequence length="122" mass="13348">MGDDDMNVLRTGPDRSVQPVELSTGGQNGLGGHPGPFRRLDRPNPEEPFDPSNPIDPVNRPGEFFHAISTKKKPQGSTVADRATDRFSFASPDPTADQLLHRISRSGSRGQQIKSAFIERLV</sequence>
<dbReference type="EMBL" id="BPVZ01000005">
    <property type="protein sequence ID" value="GKU92017.1"/>
    <property type="molecule type" value="Genomic_DNA"/>
</dbReference>
<evidence type="ECO:0000313" key="2">
    <source>
        <dbReference type="EMBL" id="GKU92017.1"/>
    </source>
</evidence>
<proteinExistence type="predicted"/>
<reference evidence="2 3" key="1">
    <citation type="journal article" date="2021" name="Commun. Biol.">
        <title>The genome of Shorea leprosula (Dipterocarpaceae) highlights the ecological relevance of drought in aseasonal tropical rainforests.</title>
        <authorList>
            <person name="Ng K.K.S."/>
            <person name="Kobayashi M.J."/>
            <person name="Fawcett J.A."/>
            <person name="Hatakeyama M."/>
            <person name="Paape T."/>
            <person name="Ng C.H."/>
            <person name="Ang C.C."/>
            <person name="Tnah L.H."/>
            <person name="Lee C.T."/>
            <person name="Nishiyama T."/>
            <person name="Sese J."/>
            <person name="O'Brien M.J."/>
            <person name="Copetti D."/>
            <person name="Mohd Noor M.I."/>
            <person name="Ong R.C."/>
            <person name="Putra M."/>
            <person name="Sireger I.Z."/>
            <person name="Indrioko S."/>
            <person name="Kosugi Y."/>
            <person name="Izuno A."/>
            <person name="Isagi Y."/>
            <person name="Lee S.L."/>
            <person name="Shimizu K.K."/>
        </authorList>
    </citation>
    <scope>NUCLEOTIDE SEQUENCE [LARGE SCALE GENOMIC DNA]</scope>
    <source>
        <strain evidence="2">214</strain>
    </source>
</reference>